<evidence type="ECO:0000259" key="2">
    <source>
        <dbReference type="Pfam" id="PF08241"/>
    </source>
</evidence>
<dbReference type="InterPro" id="IPR013216">
    <property type="entry name" value="Methyltransf_11"/>
</dbReference>
<feature type="region of interest" description="Disordered" evidence="1">
    <location>
        <begin position="141"/>
        <end position="198"/>
    </location>
</feature>
<reference evidence="3 4" key="1">
    <citation type="submission" date="2021-03" db="EMBL/GenBank/DDBJ databases">
        <title>Sequencing the genomes of 1000 actinobacteria strains.</title>
        <authorList>
            <person name="Klenk H.-P."/>
        </authorList>
    </citation>
    <scope>NUCLEOTIDE SEQUENCE [LARGE SCALE GENOMIC DNA]</scope>
    <source>
        <strain evidence="3 4">DSM 18824</strain>
    </source>
</reference>
<evidence type="ECO:0000313" key="3">
    <source>
        <dbReference type="EMBL" id="MBP2354121.1"/>
    </source>
</evidence>
<dbReference type="SUPFAM" id="SSF53335">
    <property type="entry name" value="S-adenosyl-L-methionine-dependent methyltransferases"/>
    <property type="match status" value="1"/>
</dbReference>
<feature type="compositionally biased region" description="Polar residues" evidence="1">
    <location>
        <begin position="1"/>
        <end position="10"/>
    </location>
</feature>
<proteinExistence type="predicted"/>
<name>A0ABS4UR54_9ACTN</name>
<feature type="region of interest" description="Disordered" evidence="1">
    <location>
        <begin position="1"/>
        <end position="30"/>
    </location>
</feature>
<protein>
    <recommendedName>
        <fullName evidence="2">Methyltransferase type 11 domain-containing protein</fullName>
    </recommendedName>
</protein>
<organism evidence="3 4">
    <name type="scientific">Kribbella aluminosa</name>
    <dbReference type="NCBI Taxonomy" id="416017"/>
    <lineage>
        <taxon>Bacteria</taxon>
        <taxon>Bacillati</taxon>
        <taxon>Actinomycetota</taxon>
        <taxon>Actinomycetes</taxon>
        <taxon>Propionibacteriales</taxon>
        <taxon>Kribbellaceae</taxon>
        <taxon>Kribbella</taxon>
    </lineage>
</organism>
<evidence type="ECO:0000256" key="1">
    <source>
        <dbReference type="SAM" id="MobiDB-lite"/>
    </source>
</evidence>
<comment type="caution">
    <text evidence="3">The sequence shown here is derived from an EMBL/GenBank/DDBJ whole genome shotgun (WGS) entry which is preliminary data.</text>
</comment>
<feature type="compositionally biased region" description="Polar residues" evidence="1">
    <location>
        <begin position="181"/>
        <end position="198"/>
    </location>
</feature>
<dbReference type="InterPro" id="IPR029063">
    <property type="entry name" value="SAM-dependent_MTases_sf"/>
</dbReference>
<evidence type="ECO:0000313" key="4">
    <source>
        <dbReference type="Proteomes" id="UP000755585"/>
    </source>
</evidence>
<dbReference type="RefSeq" id="WP_245359451.1">
    <property type="nucleotide sequence ID" value="NZ_BAAAVU010000025.1"/>
</dbReference>
<feature type="compositionally biased region" description="Polar residues" evidence="1">
    <location>
        <begin position="160"/>
        <end position="170"/>
    </location>
</feature>
<dbReference type="Pfam" id="PF08241">
    <property type="entry name" value="Methyltransf_11"/>
    <property type="match status" value="1"/>
</dbReference>
<dbReference type="Proteomes" id="UP000755585">
    <property type="component" value="Unassembled WGS sequence"/>
</dbReference>
<feature type="domain" description="Methyltransferase type 11" evidence="2">
    <location>
        <begin position="53"/>
        <end position="131"/>
    </location>
</feature>
<dbReference type="Gene3D" id="3.40.50.150">
    <property type="entry name" value="Vaccinia Virus protein VP39"/>
    <property type="match status" value="1"/>
</dbReference>
<accession>A0ABS4UR54</accession>
<dbReference type="EMBL" id="JAGINT010000002">
    <property type="protein sequence ID" value="MBP2354121.1"/>
    <property type="molecule type" value="Genomic_DNA"/>
</dbReference>
<sequence length="198" mass="20719">MSTLDPNSSPRADGSAGDADYGRIGEGYTSYRQPEPEFEAAIRAALGPAWTILNIGAGAGSYEPRDLDVTAVEPSAKMRAQRPADRVAAIDGTAENLPFADDTFDAAMATFTVHQWSDLGAGLVEVRRVTRGPVVVLTCDPSGCSTPARGRRTRPGASSRPRSTNGSKPRSPTICPAALGTRSTGNSASRNTSAAHWS</sequence>
<gene>
    <name evidence="3" type="ORF">JOF29_005231</name>
</gene>
<keyword evidence="4" id="KW-1185">Reference proteome</keyword>